<dbReference type="Proteomes" id="UP000593562">
    <property type="component" value="Unassembled WGS sequence"/>
</dbReference>
<dbReference type="Pfam" id="PF01535">
    <property type="entry name" value="PPR"/>
    <property type="match status" value="3"/>
</dbReference>
<dbReference type="Pfam" id="PF20431">
    <property type="entry name" value="E_motif"/>
    <property type="match status" value="1"/>
</dbReference>
<dbReference type="InterPro" id="IPR046848">
    <property type="entry name" value="E_motif"/>
</dbReference>
<keyword evidence="4" id="KW-1185">Reference proteome</keyword>
<dbReference type="FunFam" id="1.25.40.10:FF:000285">
    <property type="entry name" value="Pentatricopeptide repeat-containing protein, chloroplastic"/>
    <property type="match status" value="1"/>
</dbReference>
<dbReference type="FunFam" id="1.25.40.10:FF:001394">
    <property type="entry name" value="Pentatricopeptide repeat-containing protein At3g28660"/>
    <property type="match status" value="1"/>
</dbReference>
<evidence type="ECO:0000256" key="2">
    <source>
        <dbReference type="PROSITE-ProRule" id="PRU00708"/>
    </source>
</evidence>
<evidence type="ECO:0000256" key="1">
    <source>
        <dbReference type="ARBA" id="ARBA00022737"/>
    </source>
</evidence>
<feature type="repeat" description="PPR" evidence="2">
    <location>
        <begin position="79"/>
        <end position="109"/>
    </location>
</feature>
<dbReference type="PROSITE" id="PS51375">
    <property type="entry name" value="PPR"/>
    <property type="match status" value="4"/>
</dbReference>
<feature type="repeat" description="PPR" evidence="2">
    <location>
        <begin position="182"/>
        <end position="216"/>
    </location>
</feature>
<dbReference type="GO" id="GO:0003723">
    <property type="term" value="F:RNA binding"/>
    <property type="evidence" value="ECO:0007669"/>
    <property type="project" value="InterPro"/>
</dbReference>
<evidence type="ECO:0000313" key="3">
    <source>
        <dbReference type="EMBL" id="KAF5749027.1"/>
    </source>
</evidence>
<sequence length="501" mass="55957">MTQLVRTSNHTIQAWNRLMFVAQNCATMRQVKATQAVFLTHGLHHNNYAISKLVAFCALSNSGSLSYASLLFSSIEKPNSFIYNTLIRAYSRSSQPPLALHYFHLMLSDVDVVPDNHTFHFAILGCVNSNWMILGRQIHNWVLKNGGVTSDSHVQTSLVRLYSVCGVMSDAKKVFGEIPLPDMVQWNVLMNGYIRCDSAAESLRVFQVMLVQGTEPDEYCCTTALTACAQSGVLWQGKWIHEYMRRQRFDLDVFSGTALVDMYAKCGCIDLAVEVFEGMSKRNVFSWAAMIGGFAVHGYARKAIDSLEKMQVEDRIKPDGVAILGVLMACTHAGLQVEGQSLLENMEARYGIVPQHEHYSCVVDLLCRKGQLDEALHLIRRMPMKPLASVWGALLSSCQTHKDVKLAILAAKELLELDNTGVAKEDVAYVQLSNVYFSAEKNEDACRIRKMIDDRGLKKTPGCSMIEVDGMASEFLSGDVSHPLIPHIHAMLELLFFHSIH</sequence>
<feature type="repeat" description="PPR" evidence="2">
    <location>
        <begin position="355"/>
        <end position="389"/>
    </location>
</feature>
<accession>A0A7J7DRV0</accession>
<proteinExistence type="predicted"/>
<dbReference type="InterPro" id="IPR046960">
    <property type="entry name" value="PPR_At4g14850-like_plant"/>
</dbReference>
<dbReference type="FunFam" id="1.25.40.10:FF:001236">
    <property type="entry name" value="Pentatricopeptide repeat-containing protein At3g28660"/>
    <property type="match status" value="1"/>
</dbReference>
<dbReference type="OrthoDB" id="426361at2759"/>
<evidence type="ECO:0000313" key="4">
    <source>
        <dbReference type="Proteomes" id="UP000593562"/>
    </source>
</evidence>
<dbReference type="EMBL" id="JAAARO010000004">
    <property type="protein sequence ID" value="KAF5749027.1"/>
    <property type="molecule type" value="Genomic_DNA"/>
</dbReference>
<dbReference type="FunCoup" id="A0A7J7DRV0">
    <property type="interactions" value="527"/>
</dbReference>
<dbReference type="InParanoid" id="A0A7J7DRV0"/>
<dbReference type="InterPro" id="IPR011990">
    <property type="entry name" value="TPR-like_helical_dom_sf"/>
</dbReference>
<dbReference type="Pfam" id="PF13041">
    <property type="entry name" value="PPR_2"/>
    <property type="match status" value="1"/>
</dbReference>
<reference evidence="3 4" key="1">
    <citation type="journal article" date="2020" name="Nat. Commun.">
        <title>Genome of Tripterygium wilfordii and identification of cytochrome P450 involved in triptolide biosynthesis.</title>
        <authorList>
            <person name="Tu L."/>
            <person name="Su P."/>
            <person name="Zhang Z."/>
            <person name="Gao L."/>
            <person name="Wang J."/>
            <person name="Hu T."/>
            <person name="Zhou J."/>
            <person name="Zhang Y."/>
            <person name="Zhao Y."/>
            <person name="Liu Y."/>
            <person name="Song Y."/>
            <person name="Tong Y."/>
            <person name="Lu Y."/>
            <person name="Yang J."/>
            <person name="Xu C."/>
            <person name="Jia M."/>
            <person name="Peters R.J."/>
            <person name="Huang L."/>
            <person name="Gao W."/>
        </authorList>
    </citation>
    <scope>NUCLEOTIDE SEQUENCE [LARGE SCALE GENOMIC DNA]</scope>
    <source>
        <strain evidence="4">cv. XIE 37</strain>
        <tissue evidence="3">Leaf</tissue>
    </source>
</reference>
<dbReference type="PANTHER" id="PTHR47926">
    <property type="entry name" value="PENTATRICOPEPTIDE REPEAT-CONTAINING PROTEIN"/>
    <property type="match status" value="1"/>
</dbReference>
<organism evidence="3 4">
    <name type="scientific">Tripterygium wilfordii</name>
    <name type="common">Thunder God vine</name>
    <dbReference type="NCBI Taxonomy" id="458696"/>
    <lineage>
        <taxon>Eukaryota</taxon>
        <taxon>Viridiplantae</taxon>
        <taxon>Streptophyta</taxon>
        <taxon>Embryophyta</taxon>
        <taxon>Tracheophyta</taxon>
        <taxon>Spermatophyta</taxon>
        <taxon>Magnoliopsida</taxon>
        <taxon>eudicotyledons</taxon>
        <taxon>Gunneridae</taxon>
        <taxon>Pentapetalae</taxon>
        <taxon>rosids</taxon>
        <taxon>fabids</taxon>
        <taxon>Celastrales</taxon>
        <taxon>Celastraceae</taxon>
        <taxon>Tripterygium</taxon>
    </lineage>
</organism>
<name>A0A7J7DRV0_TRIWF</name>
<keyword evidence="1" id="KW-0677">Repeat</keyword>
<protein>
    <submittedName>
        <fullName evidence="3">Putative pentatricopeptide repeat-containing protein</fullName>
    </submittedName>
</protein>
<comment type="caution">
    <text evidence="3">The sequence shown here is derived from an EMBL/GenBank/DDBJ whole genome shotgun (WGS) entry which is preliminary data.</text>
</comment>
<dbReference type="NCBIfam" id="TIGR00756">
    <property type="entry name" value="PPR"/>
    <property type="match status" value="4"/>
</dbReference>
<gene>
    <name evidence="3" type="ORF">HS088_TW04G00988</name>
</gene>
<dbReference type="AlphaFoldDB" id="A0A7J7DRV0"/>
<dbReference type="InterPro" id="IPR002885">
    <property type="entry name" value="PPR_rpt"/>
</dbReference>
<feature type="repeat" description="PPR" evidence="2">
    <location>
        <begin position="252"/>
        <end position="286"/>
    </location>
</feature>
<dbReference type="Gene3D" id="1.25.40.10">
    <property type="entry name" value="Tetratricopeptide repeat domain"/>
    <property type="match status" value="4"/>
</dbReference>
<dbReference type="GO" id="GO:0009451">
    <property type="term" value="P:RNA modification"/>
    <property type="evidence" value="ECO:0007669"/>
    <property type="project" value="InterPro"/>
</dbReference>
<dbReference type="Pfam" id="PF12854">
    <property type="entry name" value="PPR_1"/>
    <property type="match status" value="1"/>
</dbReference>